<evidence type="ECO:0000259" key="1">
    <source>
        <dbReference type="Pfam" id="PF13358"/>
    </source>
</evidence>
<dbReference type="InterPro" id="IPR036397">
    <property type="entry name" value="RNaseH_sf"/>
</dbReference>
<proteinExistence type="predicted"/>
<dbReference type="GO" id="GO:0003676">
    <property type="term" value="F:nucleic acid binding"/>
    <property type="evidence" value="ECO:0007669"/>
    <property type="project" value="InterPro"/>
</dbReference>
<evidence type="ECO:0000313" key="3">
    <source>
        <dbReference type="Proteomes" id="UP000594454"/>
    </source>
</evidence>
<reference evidence="2 3" key="1">
    <citation type="submission" date="2020-11" db="EMBL/GenBank/DDBJ databases">
        <authorList>
            <person name="Wallbank WR R."/>
            <person name="Pardo Diaz C."/>
            <person name="Kozak K."/>
            <person name="Martin S."/>
            <person name="Jiggins C."/>
            <person name="Moest M."/>
            <person name="Warren A I."/>
            <person name="Generalovic N T."/>
            <person name="Byers J.R.P. K."/>
            <person name="Montejo-Kovacevich G."/>
            <person name="Yen C E."/>
        </authorList>
    </citation>
    <scope>NUCLEOTIDE SEQUENCE [LARGE SCALE GENOMIC DNA]</scope>
</reference>
<dbReference type="Pfam" id="PF13358">
    <property type="entry name" value="DDE_3"/>
    <property type="match status" value="1"/>
</dbReference>
<protein>
    <recommendedName>
        <fullName evidence="1">Tc1-like transposase DDE domain-containing protein</fullName>
    </recommendedName>
</protein>
<dbReference type="OrthoDB" id="4843387at2759"/>
<dbReference type="EMBL" id="LR899009">
    <property type="protein sequence ID" value="CAD7078191.1"/>
    <property type="molecule type" value="Genomic_DNA"/>
</dbReference>
<accession>A0A7R8UCE6</accession>
<organism evidence="2 3">
    <name type="scientific">Hermetia illucens</name>
    <name type="common">Black soldier fly</name>
    <dbReference type="NCBI Taxonomy" id="343691"/>
    <lineage>
        <taxon>Eukaryota</taxon>
        <taxon>Metazoa</taxon>
        <taxon>Ecdysozoa</taxon>
        <taxon>Arthropoda</taxon>
        <taxon>Hexapoda</taxon>
        <taxon>Insecta</taxon>
        <taxon>Pterygota</taxon>
        <taxon>Neoptera</taxon>
        <taxon>Endopterygota</taxon>
        <taxon>Diptera</taxon>
        <taxon>Brachycera</taxon>
        <taxon>Stratiomyomorpha</taxon>
        <taxon>Stratiomyidae</taxon>
        <taxon>Hermetiinae</taxon>
        <taxon>Hermetia</taxon>
    </lineage>
</organism>
<evidence type="ECO:0000313" key="2">
    <source>
        <dbReference type="EMBL" id="CAD7078191.1"/>
    </source>
</evidence>
<name>A0A7R8UCE6_HERIL</name>
<sequence length="128" mass="15028">MTKIDYLNILRDNITPSADKLGLSGNWIFQHDNDPKDTSHIVKEWLLYRTPKTLDHPPQSPDLNPIEHLWEHLDRKIRQRSISNKDDLKRALIEEWNNVSPDITKNLVKSMPKRLNAVLKSHGKQTKY</sequence>
<dbReference type="AlphaFoldDB" id="A0A7R8UCE6"/>
<dbReference type="Proteomes" id="UP000594454">
    <property type="component" value="Chromosome 1"/>
</dbReference>
<dbReference type="InterPro" id="IPR038717">
    <property type="entry name" value="Tc1-like_DDE_dom"/>
</dbReference>
<keyword evidence="3" id="KW-1185">Reference proteome</keyword>
<dbReference type="InParanoid" id="A0A7R8UCE6"/>
<feature type="domain" description="Tc1-like transposase DDE" evidence="1">
    <location>
        <begin position="26"/>
        <end position="89"/>
    </location>
</feature>
<gene>
    <name evidence="2" type="ORF">HERILL_LOCUS1474</name>
</gene>
<dbReference type="Gene3D" id="3.30.420.10">
    <property type="entry name" value="Ribonuclease H-like superfamily/Ribonuclease H"/>
    <property type="match status" value="1"/>
</dbReference>